<reference evidence="1 2" key="1">
    <citation type="submission" date="2022-05" db="EMBL/GenBank/DDBJ databases">
        <authorList>
            <consortium name="Genoscope - CEA"/>
            <person name="William W."/>
        </authorList>
    </citation>
    <scope>NUCLEOTIDE SEQUENCE [LARGE SCALE GENOMIC DNA]</scope>
</reference>
<name>A0ABN8NMU3_9CNID</name>
<evidence type="ECO:0000313" key="2">
    <source>
        <dbReference type="Proteomes" id="UP001159405"/>
    </source>
</evidence>
<sequence length="179" mass="19337">MSKGNKTPLLSKDSKRLTTFLIHEDINVLALNANKFILILSGHFHYCDKESDATKVPLFQGIQAALSALIVSSCESVCATAGTNSQATAVARVVSGQPRPQGAFPKPRKSALRTRLDSGEASTNLIGGIKVQNTGPLSVVLVEEKFQSLTVNPRNIDAENDDKTLNIDNHDVRKAEQIK</sequence>
<accession>A0ABN8NMU3</accession>
<gene>
    <name evidence="1" type="ORF">PLOB_00021332</name>
</gene>
<protein>
    <submittedName>
        <fullName evidence="1">Uncharacterized protein</fullName>
    </submittedName>
</protein>
<keyword evidence="2" id="KW-1185">Reference proteome</keyword>
<proteinExistence type="predicted"/>
<dbReference type="Proteomes" id="UP001159405">
    <property type="component" value="Unassembled WGS sequence"/>
</dbReference>
<comment type="caution">
    <text evidence="1">The sequence shown here is derived from an EMBL/GenBank/DDBJ whole genome shotgun (WGS) entry which is preliminary data.</text>
</comment>
<evidence type="ECO:0000313" key="1">
    <source>
        <dbReference type="EMBL" id="CAH3113138.1"/>
    </source>
</evidence>
<dbReference type="EMBL" id="CALNXK010000025">
    <property type="protein sequence ID" value="CAH3113138.1"/>
    <property type="molecule type" value="Genomic_DNA"/>
</dbReference>
<organism evidence="1 2">
    <name type="scientific">Porites lobata</name>
    <dbReference type="NCBI Taxonomy" id="104759"/>
    <lineage>
        <taxon>Eukaryota</taxon>
        <taxon>Metazoa</taxon>
        <taxon>Cnidaria</taxon>
        <taxon>Anthozoa</taxon>
        <taxon>Hexacorallia</taxon>
        <taxon>Scleractinia</taxon>
        <taxon>Fungiina</taxon>
        <taxon>Poritidae</taxon>
        <taxon>Porites</taxon>
    </lineage>
</organism>